<feature type="transmembrane region" description="Helical" evidence="11">
    <location>
        <begin position="138"/>
        <end position="156"/>
    </location>
</feature>
<keyword evidence="5" id="KW-0256">Endoplasmic reticulum</keyword>
<evidence type="ECO:0000256" key="2">
    <source>
        <dbReference type="ARBA" id="ARBA00004653"/>
    </source>
</evidence>
<dbReference type="PANTHER" id="PTHR10202">
    <property type="entry name" value="PRESENILIN"/>
    <property type="match status" value="1"/>
</dbReference>
<feature type="region of interest" description="Disordered" evidence="10">
    <location>
        <begin position="241"/>
        <end position="288"/>
    </location>
</feature>
<accession>A0ABR2HUC8</accession>
<keyword evidence="9 11" id="KW-0472">Membrane</keyword>
<keyword evidence="13" id="KW-1185">Reference proteome</keyword>
<gene>
    <name evidence="12" type="ORF">M9Y10_017344</name>
</gene>
<evidence type="ECO:0000256" key="1">
    <source>
        <dbReference type="ARBA" id="ARBA00004477"/>
    </source>
</evidence>
<dbReference type="Proteomes" id="UP001470230">
    <property type="component" value="Unassembled WGS sequence"/>
</dbReference>
<evidence type="ECO:0000313" key="12">
    <source>
        <dbReference type="EMBL" id="KAK8852370.1"/>
    </source>
</evidence>
<sequence>MSSLLDDSNQDTSIINFIEYSSTKIIKVAIPVVITLIIDAVIVRFIEKKHGSVSLNRSLVQTMNYTDQNIDIHDSIIIAVGMIVSILVVTLILLTLYYFGFKKIIFIWMIIAVSVILSYYVIMCLWKVPINLNLPIDYISLTIVLSNLVVVGNMSVFWRSPKIFTQVFLIFISVLIALVFLSLPDWTVWMLLVLLVIYDTCVVLCPHGLLNMLIKKSEERNDAIPALVYSTAVYDHATDDLNETQSDNSQDAEEGNGSGDGNGDGDNSERNDNADHEPNDNGNDILHDPYDDQINVEINIGDNVNIPIEESNRLNASRRSRNRGHEKDEDSIRLGLGDFCFYGIMLTRAARLGWDLVILVIFAVILGLSLTLLVLAKLRRPLPALPFSLILGIIFFMIGATTFRPFGLILRKSVITF</sequence>
<evidence type="ECO:0000256" key="11">
    <source>
        <dbReference type="SAM" id="Phobius"/>
    </source>
</evidence>
<organism evidence="12 13">
    <name type="scientific">Tritrichomonas musculus</name>
    <dbReference type="NCBI Taxonomy" id="1915356"/>
    <lineage>
        <taxon>Eukaryota</taxon>
        <taxon>Metamonada</taxon>
        <taxon>Parabasalia</taxon>
        <taxon>Tritrichomonadida</taxon>
        <taxon>Tritrichomonadidae</taxon>
        <taxon>Tritrichomonas</taxon>
    </lineage>
</organism>
<feature type="transmembrane region" description="Helical" evidence="11">
    <location>
        <begin position="25"/>
        <end position="46"/>
    </location>
</feature>
<feature type="transmembrane region" description="Helical" evidence="11">
    <location>
        <begin position="76"/>
        <end position="99"/>
    </location>
</feature>
<dbReference type="Gene3D" id="1.10.472.100">
    <property type="entry name" value="Presenilin"/>
    <property type="match status" value="1"/>
</dbReference>
<keyword evidence="7 11" id="KW-1133">Transmembrane helix</keyword>
<comment type="similarity">
    <text evidence="3">Belongs to the peptidase A22A family.</text>
</comment>
<keyword evidence="6" id="KW-0914">Notch signaling pathway</keyword>
<evidence type="ECO:0000256" key="8">
    <source>
        <dbReference type="ARBA" id="ARBA00023034"/>
    </source>
</evidence>
<feature type="transmembrane region" description="Helical" evidence="11">
    <location>
        <begin position="189"/>
        <end position="210"/>
    </location>
</feature>
<dbReference type="InterPro" id="IPR042524">
    <property type="entry name" value="Presenilin_C"/>
</dbReference>
<dbReference type="PANTHER" id="PTHR10202:SF13">
    <property type="entry name" value="PRESENILIN HOMOLOG"/>
    <property type="match status" value="1"/>
</dbReference>
<proteinExistence type="inferred from homology"/>
<evidence type="ECO:0000256" key="10">
    <source>
        <dbReference type="SAM" id="MobiDB-lite"/>
    </source>
</evidence>
<dbReference type="InterPro" id="IPR001108">
    <property type="entry name" value="Peptidase_A22A"/>
</dbReference>
<feature type="transmembrane region" description="Helical" evidence="11">
    <location>
        <begin position="382"/>
        <end position="403"/>
    </location>
</feature>
<reference evidence="12 13" key="1">
    <citation type="submission" date="2024-04" db="EMBL/GenBank/DDBJ databases">
        <title>Tritrichomonas musculus Genome.</title>
        <authorList>
            <person name="Alves-Ferreira E."/>
            <person name="Grigg M."/>
            <person name="Lorenzi H."/>
            <person name="Galac M."/>
        </authorList>
    </citation>
    <scope>NUCLEOTIDE SEQUENCE [LARGE SCALE GENOMIC DNA]</scope>
    <source>
        <strain evidence="12 13">EAF2021</strain>
    </source>
</reference>
<keyword evidence="8" id="KW-0333">Golgi apparatus</keyword>
<comment type="caution">
    <text evidence="12">The sequence shown here is derived from an EMBL/GenBank/DDBJ whole genome shotgun (WGS) entry which is preliminary data.</text>
</comment>
<feature type="transmembrane region" description="Helical" evidence="11">
    <location>
        <begin position="106"/>
        <end position="126"/>
    </location>
</feature>
<dbReference type="InterPro" id="IPR006639">
    <property type="entry name" value="Preselin/SPP"/>
</dbReference>
<feature type="transmembrane region" description="Helical" evidence="11">
    <location>
        <begin position="352"/>
        <end position="376"/>
    </location>
</feature>
<dbReference type="Pfam" id="PF01080">
    <property type="entry name" value="Presenilin"/>
    <property type="match status" value="1"/>
</dbReference>
<dbReference type="SMART" id="SM00730">
    <property type="entry name" value="PSN"/>
    <property type="match status" value="1"/>
</dbReference>
<evidence type="ECO:0000256" key="6">
    <source>
        <dbReference type="ARBA" id="ARBA00022976"/>
    </source>
</evidence>
<feature type="transmembrane region" description="Helical" evidence="11">
    <location>
        <begin position="163"/>
        <end position="183"/>
    </location>
</feature>
<keyword evidence="4 11" id="KW-0812">Transmembrane</keyword>
<evidence type="ECO:0000256" key="4">
    <source>
        <dbReference type="ARBA" id="ARBA00022692"/>
    </source>
</evidence>
<name>A0ABR2HUC8_9EUKA</name>
<evidence type="ECO:0000256" key="9">
    <source>
        <dbReference type="ARBA" id="ARBA00023136"/>
    </source>
</evidence>
<comment type="subcellular location">
    <subcellularLocation>
        <location evidence="1">Endoplasmic reticulum membrane</location>
        <topology evidence="1">Multi-pass membrane protein</topology>
    </subcellularLocation>
    <subcellularLocation>
        <location evidence="2">Golgi apparatus membrane</location>
        <topology evidence="2">Multi-pass membrane protein</topology>
    </subcellularLocation>
</comment>
<dbReference type="EMBL" id="JAPFFF010000023">
    <property type="protein sequence ID" value="KAK8852370.1"/>
    <property type="molecule type" value="Genomic_DNA"/>
</dbReference>
<evidence type="ECO:0000313" key="13">
    <source>
        <dbReference type="Proteomes" id="UP001470230"/>
    </source>
</evidence>
<evidence type="ECO:0000256" key="7">
    <source>
        <dbReference type="ARBA" id="ARBA00022989"/>
    </source>
</evidence>
<feature type="compositionally biased region" description="Basic and acidic residues" evidence="10">
    <location>
        <begin position="267"/>
        <end position="288"/>
    </location>
</feature>
<evidence type="ECO:0000256" key="3">
    <source>
        <dbReference type="ARBA" id="ARBA00008604"/>
    </source>
</evidence>
<protein>
    <submittedName>
        <fullName evidence="12">Presenilin-1</fullName>
    </submittedName>
</protein>
<evidence type="ECO:0000256" key="5">
    <source>
        <dbReference type="ARBA" id="ARBA00022824"/>
    </source>
</evidence>